<organism evidence="2 3">
    <name type="scientific">Actinomadura fulvescens</name>
    <dbReference type="NCBI Taxonomy" id="46160"/>
    <lineage>
        <taxon>Bacteria</taxon>
        <taxon>Bacillati</taxon>
        <taxon>Actinomycetota</taxon>
        <taxon>Actinomycetes</taxon>
        <taxon>Streptosporangiales</taxon>
        <taxon>Thermomonosporaceae</taxon>
        <taxon>Actinomadura</taxon>
    </lineage>
</organism>
<sequence length="267" mass="29549">MRTDWSDLPEELRKQIQAQTGPISGIVPAATGNHADIAATLLTSHGRVFVKAARKLADRDGPEVMSLRREAAINPAVAEFAPGLRWTAEAGGWLALGFDYVQGRRADFTPGSPDLEILAKTIHAIHNTPCPDVAMLSAERRWHKYTDNPAMFAGNALIHTDLNEDNLIITGDGRAFVVDWAFVTRGAPWLEQMMLIPWLIGANHTPHQADEWISQFPAWTNAQPAAVDAFTAGFAAQWRNAAQARPEEWITRHADLTSQWAAYRLKE</sequence>
<dbReference type="Proteomes" id="UP001501509">
    <property type="component" value="Unassembled WGS sequence"/>
</dbReference>
<proteinExistence type="predicted"/>
<accession>A0ABN3Q4V4</accession>
<dbReference type="SUPFAM" id="SSF56112">
    <property type="entry name" value="Protein kinase-like (PK-like)"/>
    <property type="match status" value="1"/>
</dbReference>
<evidence type="ECO:0000313" key="2">
    <source>
        <dbReference type="EMBL" id="GAA2613809.1"/>
    </source>
</evidence>
<feature type="domain" description="Aminoglycoside phosphotransferase" evidence="1">
    <location>
        <begin position="156"/>
        <end position="220"/>
    </location>
</feature>
<dbReference type="Gene3D" id="3.90.1200.10">
    <property type="match status" value="1"/>
</dbReference>
<evidence type="ECO:0000259" key="1">
    <source>
        <dbReference type="Pfam" id="PF01636"/>
    </source>
</evidence>
<keyword evidence="3" id="KW-1185">Reference proteome</keyword>
<reference evidence="2 3" key="1">
    <citation type="journal article" date="2019" name="Int. J. Syst. Evol. Microbiol.">
        <title>The Global Catalogue of Microorganisms (GCM) 10K type strain sequencing project: providing services to taxonomists for standard genome sequencing and annotation.</title>
        <authorList>
            <consortium name="The Broad Institute Genomics Platform"/>
            <consortium name="The Broad Institute Genome Sequencing Center for Infectious Disease"/>
            <person name="Wu L."/>
            <person name="Ma J."/>
        </authorList>
    </citation>
    <scope>NUCLEOTIDE SEQUENCE [LARGE SCALE GENOMIC DNA]</scope>
    <source>
        <strain evidence="2 3">JCM 6833</strain>
    </source>
</reference>
<comment type="caution">
    <text evidence="2">The sequence shown here is derived from an EMBL/GenBank/DDBJ whole genome shotgun (WGS) entry which is preliminary data.</text>
</comment>
<dbReference type="InterPro" id="IPR011009">
    <property type="entry name" value="Kinase-like_dom_sf"/>
</dbReference>
<evidence type="ECO:0000313" key="3">
    <source>
        <dbReference type="Proteomes" id="UP001501509"/>
    </source>
</evidence>
<dbReference type="Pfam" id="PF01636">
    <property type="entry name" value="APH"/>
    <property type="match status" value="1"/>
</dbReference>
<dbReference type="InterPro" id="IPR002575">
    <property type="entry name" value="Aminoglycoside_PTrfase"/>
</dbReference>
<protein>
    <recommendedName>
        <fullName evidence="1">Aminoglycoside phosphotransferase domain-containing protein</fullName>
    </recommendedName>
</protein>
<name>A0ABN3Q4V4_9ACTN</name>
<gene>
    <name evidence="2" type="ORF">GCM10010411_55880</name>
</gene>
<dbReference type="EMBL" id="BAAATD010000008">
    <property type="protein sequence ID" value="GAA2613809.1"/>
    <property type="molecule type" value="Genomic_DNA"/>
</dbReference>
<dbReference type="RefSeq" id="WP_344545427.1">
    <property type="nucleotide sequence ID" value="NZ_BAAATD010000008.1"/>
</dbReference>